<dbReference type="OrthoDB" id="3036021at2"/>
<organism evidence="1 2">
    <name type="scientific">Thermanaerosceptrum fracticalcis</name>
    <dbReference type="NCBI Taxonomy" id="1712410"/>
    <lineage>
        <taxon>Bacteria</taxon>
        <taxon>Bacillati</taxon>
        <taxon>Bacillota</taxon>
        <taxon>Clostridia</taxon>
        <taxon>Eubacteriales</taxon>
        <taxon>Peptococcaceae</taxon>
        <taxon>Thermanaerosceptrum</taxon>
    </lineage>
</organism>
<reference evidence="1 2" key="1">
    <citation type="journal article" date="2019" name="Front. Microbiol.">
        <title>Thermoanaerosceptrum fracticalcis gen. nov. sp. nov., a Novel Fumarate-Fermenting Microorganism From a Deep Fractured Carbonate Aquifer of the US Great Basin.</title>
        <authorList>
            <person name="Hamilton-Brehm S.D."/>
            <person name="Stewart L.E."/>
            <person name="Zavarin M."/>
            <person name="Caldwell M."/>
            <person name="Lawson P.A."/>
            <person name="Onstott T.C."/>
            <person name="Grzymski J."/>
            <person name="Neveux I."/>
            <person name="Lollar B.S."/>
            <person name="Russell C.E."/>
            <person name="Moser D.P."/>
        </authorList>
    </citation>
    <scope>NUCLEOTIDE SEQUENCE [LARGE SCALE GENOMIC DNA]</scope>
    <source>
        <strain evidence="1 2">DRI-13</strain>
    </source>
</reference>
<keyword evidence="2" id="KW-1185">Reference proteome</keyword>
<dbReference type="RefSeq" id="WP_051965968.1">
    <property type="nucleotide sequence ID" value="NZ_CP045798.1"/>
</dbReference>
<evidence type="ECO:0000313" key="2">
    <source>
        <dbReference type="Proteomes" id="UP000515847"/>
    </source>
</evidence>
<evidence type="ECO:0000313" key="1">
    <source>
        <dbReference type="EMBL" id="QNB45863.1"/>
    </source>
</evidence>
<protein>
    <submittedName>
        <fullName evidence="1">Uncharacterized protein</fullName>
    </submittedName>
</protein>
<sequence length="157" mass="17849">MSMRIKKVKITSDDKVAVSYDQQSKTGSWDEYSFTCSEKARPEFYEALNALAPHVIEMCELPEDYLSRIKVRGVSFSYRGEKQVMGATIIAQMELFYSNTDLNINTPHKASDSYNDQPADENQLLTDECIDALDVLCDEVKLYIQGERAQLRLFGVA</sequence>
<proteinExistence type="predicted"/>
<dbReference type="AlphaFoldDB" id="A0A7G6E1A9"/>
<name>A0A7G6E1A9_THEFR</name>
<gene>
    <name evidence="1" type="ORF">BR63_05755</name>
</gene>
<dbReference type="Proteomes" id="UP000515847">
    <property type="component" value="Chromosome"/>
</dbReference>
<dbReference type="EMBL" id="CP045798">
    <property type="protein sequence ID" value="QNB45863.1"/>
    <property type="molecule type" value="Genomic_DNA"/>
</dbReference>
<accession>A0A7G6E1A9</accession>
<dbReference type="KEGG" id="tfr:BR63_05755"/>